<evidence type="ECO:0000256" key="13">
    <source>
        <dbReference type="SAM" id="Phobius"/>
    </source>
</evidence>
<dbReference type="InterPro" id="IPR045058">
    <property type="entry name" value="GIMA/IAN/Toc"/>
</dbReference>
<keyword evidence="4 13" id="KW-0812">Transmembrane</keyword>
<evidence type="ECO:0000256" key="7">
    <source>
        <dbReference type="ARBA" id="ARBA00022801"/>
    </source>
</evidence>
<dbReference type="Pfam" id="PF04548">
    <property type="entry name" value="AIG1"/>
    <property type="match status" value="1"/>
</dbReference>
<keyword evidence="5" id="KW-0479">Metal-binding</keyword>
<evidence type="ECO:0000256" key="12">
    <source>
        <dbReference type="ARBA" id="ARBA00023136"/>
    </source>
</evidence>
<keyword evidence="12 13" id="KW-0472">Membrane</keyword>
<protein>
    <submittedName>
        <fullName evidence="15">GTPase</fullName>
    </submittedName>
</protein>
<evidence type="ECO:0000256" key="8">
    <source>
        <dbReference type="ARBA" id="ARBA00022842"/>
    </source>
</evidence>
<proteinExistence type="predicted"/>
<dbReference type="InterPro" id="IPR027417">
    <property type="entry name" value="P-loop_NTPase"/>
</dbReference>
<evidence type="ECO:0000313" key="15">
    <source>
        <dbReference type="EMBL" id="XCM39596.1"/>
    </source>
</evidence>
<dbReference type="GO" id="GO:0016020">
    <property type="term" value="C:membrane"/>
    <property type="evidence" value="ECO:0007669"/>
    <property type="project" value="UniProtKB-SubCell"/>
</dbReference>
<dbReference type="Gene3D" id="3.40.50.300">
    <property type="entry name" value="P-loop containing nucleotide triphosphate hydrolases"/>
    <property type="match status" value="1"/>
</dbReference>
<dbReference type="PROSITE" id="PS51720">
    <property type="entry name" value="G_AIG1"/>
    <property type="match status" value="1"/>
</dbReference>
<evidence type="ECO:0000256" key="2">
    <source>
        <dbReference type="ARBA" id="ARBA00004167"/>
    </source>
</evidence>
<evidence type="ECO:0000256" key="10">
    <source>
        <dbReference type="ARBA" id="ARBA00022989"/>
    </source>
</evidence>
<dbReference type="PANTHER" id="PTHR10903">
    <property type="entry name" value="GTPASE, IMAP FAMILY MEMBER-RELATED"/>
    <property type="match status" value="1"/>
</dbReference>
<evidence type="ECO:0000256" key="9">
    <source>
        <dbReference type="ARBA" id="ARBA00022927"/>
    </source>
</evidence>
<feature type="transmembrane region" description="Helical" evidence="13">
    <location>
        <begin position="278"/>
        <end position="296"/>
    </location>
</feature>
<evidence type="ECO:0000256" key="6">
    <source>
        <dbReference type="ARBA" id="ARBA00022741"/>
    </source>
</evidence>
<evidence type="ECO:0000256" key="1">
    <source>
        <dbReference type="ARBA" id="ARBA00001946"/>
    </source>
</evidence>
<name>A0AAU8JM85_9CYAN</name>
<keyword evidence="10 13" id="KW-1133">Transmembrane helix</keyword>
<dbReference type="GO" id="GO:0005525">
    <property type="term" value="F:GTP binding"/>
    <property type="evidence" value="ECO:0007669"/>
    <property type="project" value="UniProtKB-KW"/>
</dbReference>
<dbReference type="InterPro" id="IPR006703">
    <property type="entry name" value="G_AIG1"/>
</dbReference>
<reference evidence="15" key="1">
    <citation type="submission" date="2024-07" db="EMBL/GenBank/DDBJ databases">
        <authorList>
            <person name="Kim Y.J."/>
            <person name="Jeong J.Y."/>
        </authorList>
    </citation>
    <scope>NUCLEOTIDE SEQUENCE</scope>
    <source>
        <strain evidence="15">GIHE-MW2</strain>
    </source>
</reference>
<evidence type="ECO:0000259" key="14">
    <source>
        <dbReference type="PROSITE" id="PS51720"/>
    </source>
</evidence>
<dbReference type="AlphaFoldDB" id="A0AAU8JM85"/>
<keyword evidence="8" id="KW-0460">Magnesium</keyword>
<dbReference type="GO" id="GO:0046872">
    <property type="term" value="F:metal ion binding"/>
    <property type="evidence" value="ECO:0007669"/>
    <property type="project" value="UniProtKB-KW"/>
</dbReference>
<gene>
    <name evidence="15" type="ORF">ABWT76_002540</name>
</gene>
<dbReference type="PANTHER" id="PTHR10903:SF135">
    <property type="entry name" value="TRANSLOCASE OF CHLOROPLAST 120, CHLOROPLASTIC-RELATED"/>
    <property type="match status" value="1"/>
</dbReference>
<organism evidence="15">
    <name type="scientific">Planktothricoides raciborskii GIHE-MW2</name>
    <dbReference type="NCBI Taxonomy" id="2792601"/>
    <lineage>
        <taxon>Bacteria</taxon>
        <taxon>Bacillati</taxon>
        <taxon>Cyanobacteriota</taxon>
        <taxon>Cyanophyceae</taxon>
        <taxon>Oscillatoriophycideae</taxon>
        <taxon>Oscillatoriales</taxon>
        <taxon>Oscillatoriaceae</taxon>
        <taxon>Planktothricoides</taxon>
    </lineage>
</organism>
<comment type="cofactor">
    <cofactor evidence="1">
        <name>Mg(2+)</name>
        <dbReference type="ChEBI" id="CHEBI:18420"/>
    </cofactor>
</comment>
<dbReference type="GO" id="GO:0015031">
    <property type="term" value="P:protein transport"/>
    <property type="evidence" value="ECO:0007669"/>
    <property type="project" value="UniProtKB-KW"/>
</dbReference>
<keyword evidence="11" id="KW-0342">GTP-binding</keyword>
<keyword evidence="3" id="KW-0813">Transport</keyword>
<evidence type="ECO:0000256" key="4">
    <source>
        <dbReference type="ARBA" id="ARBA00022692"/>
    </source>
</evidence>
<dbReference type="SUPFAM" id="SSF52540">
    <property type="entry name" value="P-loop containing nucleoside triphosphate hydrolases"/>
    <property type="match status" value="1"/>
</dbReference>
<accession>A0AAU8JM85</accession>
<dbReference type="GO" id="GO:0016787">
    <property type="term" value="F:hydrolase activity"/>
    <property type="evidence" value="ECO:0007669"/>
    <property type="project" value="UniProtKB-KW"/>
</dbReference>
<keyword evidence="9" id="KW-0653">Protein transport</keyword>
<comment type="subcellular location">
    <subcellularLocation>
        <location evidence="2">Membrane</location>
        <topology evidence="2">Single-pass membrane protein</topology>
    </subcellularLocation>
</comment>
<dbReference type="EMBL" id="CP159837">
    <property type="protein sequence ID" value="XCM39596.1"/>
    <property type="molecule type" value="Genomic_DNA"/>
</dbReference>
<evidence type="ECO:0000256" key="5">
    <source>
        <dbReference type="ARBA" id="ARBA00022723"/>
    </source>
</evidence>
<dbReference type="RefSeq" id="WP_190880808.1">
    <property type="nucleotide sequence ID" value="NZ_CP159837.1"/>
</dbReference>
<feature type="domain" description="AIG1-type G" evidence="14">
    <location>
        <begin position="22"/>
        <end position="238"/>
    </location>
</feature>
<sequence length="302" mass="33745">MSDQLQVFFLEAVQKLVAEVSNKRLVFFVAGGTGWGKSSTVNSLLDRELCPVNDDEPQTAEVTGHDFEMNGVKGTIFETPGFCDGSGNDQQYIEMIRSKVRNPHAMLYVSRLDETRPEEDRQVIKIISEALGNSIWENTAIVFTFANHVKASDYKRKLDKRKQEIHDLIKKELIKHYIYDSNIAYNIPSVAIDNHSKTTPDGKEWLGFFFTAIVKRVSKEGTIALLAMLTDSISQRTIFDKYQKSIIRKKFIEAVIQSSGITITIGMTVTAIVNAPLILGFSGGGIVGTLIGCWLSEKKDVD</sequence>
<keyword evidence="7" id="KW-0378">Hydrolase</keyword>
<evidence type="ECO:0000256" key="3">
    <source>
        <dbReference type="ARBA" id="ARBA00022448"/>
    </source>
</evidence>
<keyword evidence="6" id="KW-0547">Nucleotide-binding</keyword>
<evidence type="ECO:0000256" key="11">
    <source>
        <dbReference type="ARBA" id="ARBA00023134"/>
    </source>
</evidence>
<feature type="transmembrane region" description="Helical" evidence="13">
    <location>
        <begin position="251"/>
        <end position="272"/>
    </location>
</feature>